<keyword evidence="1" id="KW-0812">Transmembrane</keyword>
<name>G0MT74_CAEBE</name>
<keyword evidence="1" id="KW-0472">Membrane</keyword>
<organism evidence="3">
    <name type="scientific">Caenorhabditis brenneri</name>
    <name type="common">Nematode worm</name>
    <dbReference type="NCBI Taxonomy" id="135651"/>
    <lineage>
        <taxon>Eukaryota</taxon>
        <taxon>Metazoa</taxon>
        <taxon>Ecdysozoa</taxon>
        <taxon>Nematoda</taxon>
        <taxon>Chromadorea</taxon>
        <taxon>Rhabditida</taxon>
        <taxon>Rhabditina</taxon>
        <taxon>Rhabditomorpha</taxon>
        <taxon>Rhabditoidea</taxon>
        <taxon>Rhabditidae</taxon>
        <taxon>Peloderinae</taxon>
        <taxon>Caenorhabditis</taxon>
    </lineage>
</organism>
<proteinExistence type="predicted"/>
<dbReference type="EMBL" id="GL379811">
    <property type="protein sequence ID" value="EGT43746.1"/>
    <property type="molecule type" value="Genomic_DNA"/>
</dbReference>
<dbReference type="AlphaFoldDB" id="G0MT74"/>
<keyword evidence="1" id="KW-1133">Transmembrane helix</keyword>
<dbReference type="STRING" id="135651.G0MT74"/>
<dbReference type="Proteomes" id="UP000008068">
    <property type="component" value="Unassembled WGS sequence"/>
</dbReference>
<evidence type="ECO:0000313" key="2">
    <source>
        <dbReference type="EMBL" id="EGT43746.1"/>
    </source>
</evidence>
<keyword evidence="3" id="KW-1185">Reference proteome</keyword>
<feature type="transmembrane region" description="Helical" evidence="1">
    <location>
        <begin position="138"/>
        <end position="160"/>
    </location>
</feature>
<feature type="transmembrane region" description="Helical" evidence="1">
    <location>
        <begin position="53"/>
        <end position="77"/>
    </location>
</feature>
<dbReference type="eggNOG" id="ENOG502QQ2D">
    <property type="taxonomic scope" value="Eukaryota"/>
</dbReference>
<evidence type="ECO:0000313" key="3">
    <source>
        <dbReference type="Proteomes" id="UP000008068"/>
    </source>
</evidence>
<sequence>MVLIYSPSIENVFQEASAVCEMFANGERLNPTSTLNGNPQAFRNQSIGSFYQILLIFSLTVVLRIALYTIALALMYIDEPKELVDKSKLATILSESSLYVDFCSNLFSITITFFMSLNRCLCFTSKNWNYIIFEKYTIFPSVAFSFFISILGAYCIIWTSQVARKYYSIFGFVDVGPVGAGFKVLLNVNYELLTLVYWESIKLELLLTCLEYLAITNYLPEMVLPISITIGSFNILEKLKNAVTPKINQAVSVQGVNTIS</sequence>
<gene>
    <name evidence="2" type="ORF">CAEBREN_03085</name>
</gene>
<evidence type="ECO:0000256" key="1">
    <source>
        <dbReference type="SAM" id="Phobius"/>
    </source>
</evidence>
<reference evidence="3" key="1">
    <citation type="submission" date="2011-07" db="EMBL/GenBank/DDBJ databases">
        <authorList>
            <consortium name="Caenorhabditis brenneri Sequencing and Analysis Consortium"/>
            <person name="Wilson R.K."/>
        </authorList>
    </citation>
    <scope>NUCLEOTIDE SEQUENCE [LARGE SCALE GENOMIC DNA]</scope>
    <source>
        <strain evidence="3">PB2801</strain>
    </source>
</reference>
<accession>G0MT74</accession>
<feature type="transmembrane region" description="Helical" evidence="1">
    <location>
        <begin position="97"/>
        <end position="117"/>
    </location>
</feature>
<dbReference type="InParanoid" id="G0MT74"/>
<protein>
    <submittedName>
        <fullName evidence="2">Uncharacterized protein</fullName>
    </submittedName>
</protein>
<dbReference type="HOGENOM" id="CLU_068967_0_1_1"/>